<feature type="transmembrane region" description="Helical" evidence="4">
    <location>
        <begin position="53"/>
        <end position="79"/>
    </location>
</feature>
<dbReference type="SUPFAM" id="SSF50494">
    <property type="entry name" value="Trypsin-like serine proteases"/>
    <property type="match status" value="1"/>
</dbReference>
<dbReference type="InterPro" id="IPR001478">
    <property type="entry name" value="PDZ"/>
</dbReference>
<dbReference type="Pfam" id="PF13180">
    <property type="entry name" value="PDZ_2"/>
    <property type="match status" value="1"/>
</dbReference>
<dbReference type="Proteomes" id="UP000326331">
    <property type="component" value="Chromosome"/>
</dbReference>
<evidence type="ECO:0000313" key="7">
    <source>
        <dbReference type="Proteomes" id="UP000326331"/>
    </source>
</evidence>
<name>A0ABX6C4G3_9CHLR</name>
<sequence>MGRGMSTGPGEPGTTGTVWRPPAEPVLQPGASEPPPDPPAPSPPTKGGGWSGALLLGIGGLVVGAVIGGIAGALVAAGIDDEPGGADSTASATGTPVELEVTTALTSAARKALPAVVRVESATRRSLDVGSGVVISAEGYIVTNAHVVMGTDQLKVVFADGSERPAVLIGHDYPFNDIAVLQVAPVGLSVIEVGDSAELEPGETVLAIGNPLGELYGSVTVGVVSGLNRSRVLDGVRHDDIIQTDAAINSGNSGGALVNLAGQFVGMPTTILRQSNGGQTVEGVAFAIPSRRVMEIANQIIAGRGPISRPSLQLDHLDLNDEVAARLPALPTSTGAVVLTIVQGGVAAQAGIRAGDVIMRVGDTAVDAQTPLLNALAKHQPGETVKVVLNRNGRIIETEVRLAKRS</sequence>
<dbReference type="SMART" id="SM00228">
    <property type="entry name" value="PDZ"/>
    <property type="match status" value="1"/>
</dbReference>
<organism evidence="6 7">
    <name type="scientific">Tepidiforma bonchosmolovskayae</name>
    <dbReference type="NCBI Taxonomy" id="2601677"/>
    <lineage>
        <taxon>Bacteria</taxon>
        <taxon>Bacillati</taxon>
        <taxon>Chloroflexota</taxon>
        <taxon>Tepidiformia</taxon>
        <taxon>Tepidiformales</taxon>
        <taxon>Tepidiformaceae</taxon>
        <taxon>Tepidiforma</taxon>
    </lineage>
</organism>
<feature type="domain" description="PDZ" evidence="5">
    <location>
        <begin position="325"/>
        <end position="393"/>
    </location>
</feature>
<dbReference type="Pfam" id="PF13365">
    <property type="entry name" value="Trypsin_2"/>
    <property type="match status" value="1"/>
</dbReference>
<dbReference type="EMBL" id="CP042829">
    <property type="protein sequence ID" value="QFG04157.1"/>
    <property type="molecule type" value="Genomic_DNA"/>
</dbReference>
<dbReference type="SUPFAM" id="SSF50156">
    <property type="entry name" value="PDZ domain-like"/>
    <property type="match status" value="1"/>
</dbReference>
<dbReference type="PANTHER" id="PTHR43343:SF3">
    <property type="entry name" value="PROTEASE DO-LIKE 8, CHLOROPLASTIC"/>
    <property type="match status" value="1"/>
</dbReference>
<dbReference type="InterPro" id="IPR001940">
    <property type="entry name" value="Peptidase_S1C"/>
</dbReference>
<dbReference type="PRINTS" id="PR00834">
    <property type="entry name" value="PROTEASES2C"/>
</dbReference>
<evidence type="ECO:0000256" key="3">
    <source>
        <dbReference type="SAM" id="MobiDB-lite"/>
    </source>
</evidence>
<evidence type="ECO:0000256" key="1">
    <source>
        <dbReference type="ARBA" id="ARBA00022670"/>
    </source>
</evidence>
<keyword evidence="2" id="KW-0378">Hydrolase</keyword>
<keyword evidence="1" id="KW-0645">Protease</keyword>
<evidence type="ECO:0000313" key="6">
    <source>
        <dbReference type="EMBL" id="QFG04157.1"/>
    </source>
</evidence>
<evidence type="ECO:0000256" key="4">
    <source>
        <dbReference type="SAM" id="Phobius"/>
    </source>
</evidence>
<dbReference type="InterPro" id="IPR051201">
    <property type="entry name" value="Chloro_Bact_Ser_Proteases"/>
</dbReference>
<keyword evidence="7" id="KW-1185">Reference proteome</keyword>
<dbReference type="InterPro" id="IPR036034">
    <property type="entry name" value="PDZ_sf"/>
</dbReference>
<feature type="compositionally biased region" description="Pro residues" evidence="3">
    <location>
        <begin position="32"/>
        <end position="44"/>
    </location>
</feature>
<keyword evidence="4" id="KW-0472">Membrane</keyword>
<accession>A0ABX6C4G3</accession>
<dbReference type="PANTHER" id="PTHR43343">
    <property type="entry name" value="PEPTIDASE S12"/>
    <property type="match status" value="1"/>
</dbReference>
<evidence type="ECO:0000259" key="5">
    <source>
        <dbReference type="SMART" id="SM00228"/>
    </source>
</evidence>
<keyword evidence="4" id="KW-1133">Transmembrane helix</keyword>
<evidence type="ECO:0000256" key="2">
    <source>
        <dbReference type="ARBA" id="ARBA00022801"/>
    </source>
</evidence>
<keyword evidence="4" id="KW-0812">Transmembrane</keyword>
<protein>
    <submittedName>
        <fullName evidence="6">PDZ domain-containing protein</fullName>
    </submittedName>
</protein>
<dbReference type="InterPro" id="IPR009003">
    <property type="entry name" value="Peptidase_S1_PA"/>
</dbReference>
<feature type="compositionally biased region" description="Gly residues" evidence="3">
    <location>
        <begin position="1"/>
        <end position="13"/>
    </location>
</feature>
<gene>
    <name evidence="6" type="ORF">Tbon_13035</name>
</gene>
<dbReference type="Gene3D" id="2.30.42.10">
    <property type="match status" value="1"/>
</dbReference>
<feature type="region of interest" description="Disordered" evidence="3">
    <location>
        <begin position="1"/>
        <end position="48"/>
    </location>
</feature>
<proteinExistence type="predicted"/>
<dbReference type="Gene3D" id="2.40.10.120">
    <property type="match status" value="1"/>
</dbReference>
<reference evidence="6 7" key="1">
    <citation type="submission" date="2019-10" db="EMBL/GenBank/DDBJ databases">
        <title>Thermopilla bonchosmolovskayae gen. nov., sp. nov., a moderately thermophilic Chloroflexi bacterium from a Chukotka hot spring (Arctic, Russia), representing a novel classis Thermopillaia, which include previously uncultivated lineage OLB14.</title>
        <authorList>
            <person name="Kochetkova T.V."/>
            <person name="Zayulina K.S."/>
            <person name="Zhigarkov V.S."/>
            <person name="Minaev N.V."/>
            <person name="Novikov A."/>
            <person name="Toshchakov S.V."/>
            <person name="Elcheninov A.G."/>
            <person name="Kublanov I.V."/>
        </authorList>
    </citation>
    <scope>NUCLEOTIDE SEQUENCE [LARGE SCALE GENOMIC DNA]</scope>
    <source>
        <strain evidence="6 7">3753O</strain>
    </source>
</reference>